<dbReference type="PaxDb" id="3708-A0A078IX75"/>
<evidence type="ECO:0000313" key="3">
    <source>
        <dbReference type="Proteomes" id="UP000028999"/>
    </source>
</evidence>
<dbReference type="Proteomes" id="UP000028999">
    <property type="component" value="Unassembled WGS sequence"/>
</dbReference>
<dbReference type="AlphaFoldDB" id="A0A078IX75"/>
<proteinExistence type="predicted"/>
<evidence type="ECO:0000256" key="1">
    <source>
        <dbReference type="SAM" id="MobiDB-lite"/>
    </source>
</evidence>
<feature type="compositionally biased region" description="Polar residues" evidence="1">
    <location>
        <begin position="33"/>
        <end position="43"/>
    </location>
</feature>
<dbReference type="EMBL" id="LK033260">
    <property type="protein sequence ID" value="CDY53984.1"/>
    <property type="molecule type" value="Genomic_DNA"/>
</dbReference>
<dbReference type="Gramene" id="CDY53984">
    <property type="protein sequence ID" value="CDY53984"/>
    <property type="gene ID" value="GSBRNA2T00011854001"/>
</dbReference>
<feature type="region of interest" description="Disordered" evidence="1">
    <location>
        <begin position="1"/>
        <end position="43"/>
    </location>
</feature>
<reference evidence="2 3" key="1">
    <citation type="journal article" date="2014" name="Science">
        <title>Plant genetics. Early allopolyploid evolution in the post-Neolithic Brassica napus oilseed genome.</title>
        <authorList>
            <person name="Chalhoub B."/>
            <person name="Denoeud F."/>
            <person name="Liu S."/>
            <person name="Parkin I.A."/>
            <person name="Tang H."/>
            <person name="Wang X."/>
            <person name="Chiquet J."/>
            <person name="Belcram H."/>
            <person name="Tong C."/>
            <person name="Samans B."/>
            <person name="Correa M."/>
            <person name="Da Silva C."/>
            <person name="Just J."/>
            <person name="Falentin C."/>
            <person name="Koh C.S."/>
            <person name="Le Clainche I."/>
            <person name="Bernard M."/>
            <person name="Bento P."/>
            <person name="Noel B."/>
            <person name="Labadie K."/>
            <person name="Alberti A."/>
            <person name="Charles M."/>
            <person name="Arnaud D."/>
            <person name="Guo H."/>
            <person name="Daviaud C."/>
            <person name="Alamery S."/>
            <person name="Jabbari K."/>
            <person name="Zhao M."/>
            <person name="Edger P.P."/>
            <person name="Chelaifa H."/>
            <person name="Tack D."/>
            <person name="Lassalle G."/>
            <person name="Mestiri I."/>
            <person name="Schnel N."/>
            <person name="Le Paslier M.C."/>
            <person name="Fan G."/>
            <person name="Renault V."/>
            <person name="Bayer P.E."/>
            <person name="Golicz A.A."/>
            <person name="Manoli S."/>
            <person name="Lee T.H."/>
            <person name="Thi V.H."/>
            <person name="Chalabi S."/>
            <person name="Hu Q."/>
            <person name="Fan C."/>
            <person name="Tollenaere R."/>
            <person name="Lu Y."/>
            <person name="Battail C."/>
            <person name="Shen J."/>
            <person name="Sidebottom C.H."/>
            <person name="Wang X."/>
            <person name="Canaguier A."/>
            <person name="Chauveau A."/>
            <person name="Berard A."/>
            <person name="Deniot G."/>
            <person name="Guan M."/>
            <person name="Liu Z."/>
            <person name="Sun F."/>
            <person name="Lim Y.P."/>
            <person name="Lyons E."/>
            <person name="Town C.D."/>
            <person name="Bancroft I."/>
            <person name="Wang X."/>
            <person name="Meng J."/>
            <person name="Ma J."/>
            <person name="Pires J.C."/>
            <person name="King G.J."/>
            <person name="Brunel D."/>
            <person name="Delourme R."/>
            <person name="Renard M."/>
            <person name="Aury J.M."/>
            <person name="Adams K.L."/>
            <person name="Batley J."/>
            <person name="Snowdon R.J."/>
            <person name="Tost J."/>
            <person name="Edwards D."/>
            <person name="Zhou Y."/>
            <person name="Hua W."/>
            <person name="Sharpe A.G."/>
            <person name="Paterson A.H."/>
            <person name="Guan C."/>
            <person name="Wincker P."/>
        </authorList>
    </citation>
    <scope>NUCLEOTIDE SEQUENCE [LARGE SCALE GENOMIC DNA]</scope>
    <source>
        <strain evidence="3">cv. Darmor-bzh</strain>
    </source>
</reference>
<sequence length="43" mass="4651">MAGEGGPSDKVGGRTRRVITRKAFYPKDITKSGGDSNLQQKSR</sequence>
<evidence type="ECO:0000313" key="2">
    <source>
        <dbReference type="EMBL" id="CDY53984.1"/>
    </source>
</evidence>
<protein>
    <submittedName>
        <fullName evidence="2">BnaAnng12910D protein</fullName>
    </submittedName>
</protein>
<gene>
    <name evidence="2" type="primary">BnaAnng12910D</name>
    <name evidence="2" type="ORF">GSBRNA2T00011854001</name>
</gene>
<accession>A0A078IX75</accession>
<keyword evidence="3" id="KW-1185">Reference proteome</keyword>
<organism evidence="2 3">
    <name type="scientific">Brassica napus</name>
    <name type="common">Rape</name>
    <dbReference type="NCBI Taxonomy" id="3708"/>
    <lineage>
        <taxon>Eukaryota</taxon>
        <taxon>Viridiplantae</taxon>
        <taxon>Streptophyta</taxon>
        <taxon>Embryophyta</taxon>
        <taxon>Tracheophyta</taxon>
        <taxon>Spermatophyta</taxon>
        <taxon>Magnoliopsida</taxon>
        <taxon>eudicotyledons</taxon>
        <taxon>Gunneridae</taxon>
        <taxon>Pentapetalae</taxon>
        <taxon>rosids</taxon>
        <taxon>malvids</taxon>
        <taxon>Brassicales</taxon>
        <taxon>Brassicaceae</taxon>
        <taxon>Brassiceae</taxon>
        <taxon>Brassica</taxon>
    </lineage>
</organism>
<name>A0A078IX75_BRANA</name>